<dbReference type="GeneID" id="26838498"/>
<evidence type="ECO:0000256" key="4">
    <source>
        <dbReference type="ARBA" id="ARBA00018170"/>
    </source>
</evidence>
<evidence type="ECO:0000256" key="1">
    <source>
        <dbReference type="ARBA" id="ARBA00002689"/>
    </source>
</evidence>
<proteinExistence type="inferred from homology"/>
<protein>
    <recommendedName>
        <fullName evidence="4 11">MICOS complex subunit MIC12</fullName>
    </recommendedName>
    <alternativeName>
        <fullName evidence="10 11">Altered inheritance of mitochondria protein 5, mitochondrial</fullName>
    </alternativeName>
    <alternativeName>
        <fullName evidence="9 11">Found in mitochondrial proteome protein 51</fullName>
    </alternativeName>
</protein>
<dbReference type="GO" id="GO:0042407">
    <property type="term" value="P:cristae formation"/>
    <property type="evidence" value="ECO:0007669"/>
    <property type="project" value="InterPro"/>
</dbReference>
<comment type="caution">
    <text evidence="12">The sequence shown here is derived from an EMBL/GenBank/DDBJ whole genome shotgun (WGS) entry which is preliminary data.</text>
</comment>
<dbReference type="Proteomes" id="UP000054251">
    <property type="component" value="Unassembled WGS sequence"/>
</dbReference>
<reference evidence="12 13" key="1">
    <citation type="submission" date="2015-11" db="EMBL/GenBank/DDBJ databases">
        <title>The genome of Debaryomyces fabryi.</title>
        <authorList>
            <person name="Tafer H."/>
            <person name="Lopandic K."/>
        </authorList>
    </citation>
    <scope>NUCLEOTIDE SEQUENCE [LARGE SCALE GENOMIC DNA]</scope>
    <source>
        <strain evidence="12 13">CBS 789</strain>
    </source>
</reference>
<keyword evidence="7 11" id="KW-0496">Mitochondrion</keyword>
<keyword evidence="6" id="KW-1133">Transmembrane helix</keyword>
<evidence type="ECO:0000256" key="6">
    <source>
        <dbReference type="ARBA" id="ARBA00022989"/>
    </source>
</evidence>
<evidence type="ECO:0000313" key="12">
    <source>
        <dbReference type="EMBL" id="KSA02785.1"/>
    </source>
</evidence>
<dbReference type="InterPro" id="IPR031463">
    <property type="entry name" value="Mic12"/>
</dbReference>
<dbReference type="OrthoDB" id="4037694at2759"/>
<dbReference type="AlphaFoldDB" id="A0A0V1Q2N2"/>
<keyword evidence="5" id="KW-0812">Transmembrane</keyword>
<evidence type="ECO:0000256" key="10">
    <source>
        <dbReference type="ARBA" id="ARBA00032985"/>
    </source>
</evidence>
<name>A0A0V1Q2N2_9ASCO</name>
<gene>
    <name evidence="12" type="ORF">AC631_01489</name>
</gene>
<dbReference type="EMBL" id="LMYN01000020">
    <property type="protein sequence ID" value="KSA02785.1"/>
    <property type="molecule type" value="Genomic_DNA"/>
</dbReference>
<evidence type="ECO:0000256" key="7">
    <source>
        <dbReference type="ARBA" id="ARBA00023128"/>
    </source>
</evidence>
<sequence length="123" mass="14186">MGGRIHGFLGGVLLTSALTYYTGEYFRKNLQFVSTHLKASDNIINNRILSDRDITREVIPISNQHNTTARLNSFETCKDIWNDEIIKMVNWIYGINWYQWGIQADKTFNELTDKVAASVVEKK</sequence>
<keyword evidence="8" id="KW-0472">Membrane</keyword>
<dbReference type="RefSeq" id="XP_015468887.1">
    <property type="nucleotide sequence ID" value="XM_015610319.1"/>
</dbReference>
<comment type="subunit">
    <text evidence="11">Component of the mitochondrial contact site and cristae organizing system (MICOS) complex.</text>
</comment>
<dbReference type="GO" id="GO:0061617">
    <property type="term" value="C:MICOS complex"/>
    <property type="evidence" value="ECO:0007669"/>
    <property type="project" value="UniProtKB-UniRule"/>
</dbReference>
<evidence type="ECO:0000256" key="3">
    <source>
        <dbReference type="ARBA" id="ARBA00009188"/>
    </source>
</evidence>
<accession>A0A0V1Q2N2</accession>
<evidence type="ECO:0000256" key="5">
    <source>
        <dbReference type="ARBA" id="ARBA00022692"/>
    </source>
</evidence>
<evidence type="ECO:0000256" key="9">
    <source>
        <dbReference type="ARBA" id="ARBA00032159"/>
    </source>
</evidence>
<keyword evidence="11" id="KW-0999">Mitochondrion inner membrane</keyword>
<comment type="similarity">
    <text evidence="3 11">Belongs to the MICOS complex subunit Mic12 family.</text>
</comment>
<comment type="function">
    <text evidence="1 11">Component of the MICOS complex, a large protein complex of the mitochondrial inner membrane that plays crucial roles in the maintenance of crista junctions, inner membrane architecture, and formation of contact sites to the outer membrane.</text>
</comment>
<evidence type="ECO:0000256" key="8">
    <source>
        <dbReference type="ARBA" id="ARBA00023136"/>
    </source>
</evidence>
<evidence type="ECO:0000256" key="11">
    <source>
        <dbReference type="RuleBase" id="RU363010"/>
    </source>
</evidence>
<dbReference type="GO" id="GO:0044284">
    <property type="term" value="C:mitochondrial crista junction"/>
    <property type="evidence" value="ECO:0007669"/>
    <property type="project" value="InterPro"/>
</dbReference>
<keyword evidence="13" id="KW-1185">Reference proteome</keyword>
<comment type="subcellular location">
    <subcellularLocation>
        <location evidence="2">Membrane</location>
    </subcellularLocation>
    <subcellularLocation>
        <location evidence="11">Mitochondrion inner membrane</location>
        <topology evidence="11">Single-pass membrane protein</topology>
    </subcellularLocation>
</comment>
<evidence type="ECO:0000256" key="2">
    <source>
        <dbReference type="ARBA" id="ARBA00004370"/>
    </source>
</evidence>
<evidence type="ECO:0000313" key="13">
    <source>
        <dbReference type="Proteomes" id="UP000054251"/>
    </source>
</evidence>
<organism evidence="12 13">
    <name type="scientific">Debaryomyces fabryi</name>
    <dbReference type="NCBI Taxonomy" id="58627"/>
    <lineage>
        <taxon>Eukaryota</taxon>
        <taxon>Fungi</taxon>
        <taxon>Dikarya</taxon>
        <taxon>Ascomycota</taxon>
        <taxon>Saccharomycotina</taxon>
        <taxon>Pichiomycetes</taxon>
        <taxon>Debaryomycetaceae</taxon>
        <taxon>Debaryomyces</taxon>
    </lineage>
</organism>
<dbReference type="Pfam" id="PF17050">
    <property type="entry name" value="AIM5"/>
    <property type="match status" value="1"/>
</dbReference>